<sequence length="70" mass="7935">MCAAGVSTAPFSDLRLQLCAWDLRTKADFRLTPLAQRSWQHSADIFQVQLILPLPFDNIIVLLITPQQLQ</sequence>
<protein>
    <submittedName>
        <fullName evidence="1">Uncharacterized protein</fullName>
    </submittedName>
</protein>
<name>A0A151NDC9_ALLMI</name>
<organism evidence="1 2">
    <name type="scientific">Alligator mississippiensis</name>
    <name type="common">American alligator</name>
    <dbReference type="NCBI Taxonomy" id="8496"/>
    <lineage>
        <taxon>Eukaryota</taxon>
        <taxon>Metazoa</taxon>
        <taxon>Chordata</taxon>
        <taxon>Craniata</taxon>
        <taxon>Vertebrata</taxon>
        <taxon>Euteleostomi</taxon>
        <taxon>Archelosauria</taxon>
        <taxon>Archosauria</taxon>
        <taxon>Crocodylia</taxon>
        <taxon>Alligatoridae</taxon>
        <taxon>Alligatorinae</taxon>
        <taxon>Alligator</taxon>
    </lineage>
</organism>
<dbReference type="AlphaFoldDB" id="A0A151NDC9"/>
<evidence type="ECO:0000313" key="1">
    <source>
        <dbReference type="EMBL" id="KYO34818.1"/>
    </source>
</evidence>
<dbReference type="EMBL" id="AKHW03003322">
    <property type="protein sequence ID" value="KYO34818.1"/>
    <property type="molecule type" value="Genomic_DNA"/>
</dbReference>
<dbReference type="Proteomes" id="UP000050525">
    <property type="component" value="Unassembled WGS sequence"/>
</dbReference>
<accession>A0A151NDC9</accession>
<comment type="caution">
    <text evidence="1">The sequence shown here is derived from an EMBL/GenBank/DDBJ whole genome shotgun (WGS) entry which is preliminary data.</text>
</comment>
<keyword evidence="2" id="KW-1185">Reference proteome</keyword>
<reference evidence="1 2" key="1">
    <citation type="journal article" date="2012" name="Genome Biol.">
        <title>Sequencing three crocodilian genomes to illuminate the evolution of archosaurs and amniotes.</title>
        <authorList>
            <person name="St John J.A."/>
            <person name="Braun E.L."/>
            <person name="Isberg S.R."/>
            <person name="Miles L.G."/>
            <person name="Chong A.Y."/>
            <person name="Gongora J."/>
            <person name="Dalzell P."/>
            <person name="Moran C."/>
            <person name="Bed'hom B."/>
            <person name="Abzhanov A."/>
            <person name="Burgess S.C."/>
            <person name="Cooksey A.M."/>
            <person name="Castoe T.A."/>
            <person name="Crawford N.G."/>
            <person name="Densmore L.D."/>
            <person name="Drew J.C."/>
            <person name="Edwards S.V."/>
            <person name="Faircloth B.C."/>
            <person name="Fujita M.K."/>
            <person name="Greenwold M.J."/>
            <person name="Hoffmann F.G."/>
            <person name="Howard J.M."/>
            <person name="Iguchi T."/>
            <person name="Janes D.E."/>
            <person name="Khan S.Y."/>
            <person name="Kohno S."/>
            <person name="de Koning A.J."/>
            <person name="Lance S.L."/>
            <person name="McCarthy F.M."/>
            <person name="McCormack J.E."/>
            <person name="Merchant M.E."/>
            <person name="Peterson D.G."/>
            <person name="Pollock D.D."/>
            <person name="Pourmand N."/>
            <person name="Raney B.J."/>
            <person name="Roessler K.A."/>
            <person name="Sanford J.R."/>
            <person name="Sawyer R.H."/>
            <person name="Schmidt C.J."/>
            <person name="Triplett E.W."/>
            <person name="Tuberville T.D."/>
            <person name="Venegas-Anaya M."/>
            <person name="Howard J.T."/>
            <person name="Jarvis E.D."/>
            <person name="Guillette L.J.Jr."/>
            <person name="Glenn T.C."/>
            <person name="Green R.E."/>
            <person name="Ray D.A."/>
        </authorList>
    </citation>
    <scope>NUCLEOTIDE SEQUENCE [LARGE SCALE GENOMIC DNA]</scope>
    <source>
        <strain evidence="1">KSC_2009_1</strain>
    </source>
</reference>
<gene>
    <name evidence="1" type="ORF">Y1Q_0009664</name>
</gene>
<evidence type="ECO:0000313" key="2">
    <source>
        <dbReference type="Proteomes" id="UP000050525"/>
    </source>
</evidence>
<proteinExistence type="predicted"/>